<dbReference type="PROSITE" id="PS51257">
    <property type="entry name" value="PROKAR_LIPOPROTEIN"/>
    <property type="match status" value="1"/>
</dbReference>
<name>A0ABQ3BZR1_9FLAO</name>
<accession>A0ABQ3BZR1</accession>
<protein>
    <recommendedName>
        <fullName evidence="5">Deoxyribose-phosphate aldolase</fullName>
    </recommendedName>
</protein>
<keyword evidence="2" id="KW-0732">Signal</keyword>
<comment type="caution">
    <text evidence="3">The sequence shown here is derived from an EMBL/GenBank/DDBJ whole genome shotgun (WGS) entry which is preliminary data.</text>
</comment>
<feature type="signal peptide" evidence="2">
    <location>
        <begin position="1"/>
        <end position="18"/>
    </location>
</feature>
<reference evidence="4" key="1">
    <citation type="journal article" date="2019" name="Int. J. Syst. Evol. Microbiol.">
        <title>The Global Catalogue of Microorganisms (GCM) 10K type strain sequencing project: providing services to taxonomists for standard genome sequencing and annotation.</title>
        <authorList>
            <consortium name="The Broad Institute Genomics Platform"/>
            <consortium name="The Broad Institute Genome Sequencing Center for Infectious Disease"/>
            <person name="Wu L."/>
            <person name="Ma J."/>
        </authorList>
    </citation>
    <scope>NUCLEOTIDE SEQUENCE [LARGE SCALE GENOMIC DNA]</scope>
    <source>
        <strain evidence="4">KCTC 12708</strain>
    </source>
</reference>
<dbReference type="GeneID" id="94370122"/>
<dbReference type="RefSeq" id="WP_027886257.1">
    <property type="nucleotide sequence ID" value="NZ_BMWY01000007.1"/>
</dbReference>
<gene>
    <name evidence="3" type="ORF">GCM10008088_24590</name>
</gene>
<feature type="compositionally biased region" description="Basic and acidic residues" evidence="1">
    <location>
        <begin position="22"/>
        <end position="34"/>
    </location>
</feature>
<feature type="region of interest" description="Disordered" evidence="1">
    <location>
        <begin position="22"/>
        <end position="46"/>
    </location>
</feature>
<evidence type="ECO:0000256" key="2">
    <source>
        <dbReference type="SAM" id="SignalP"/>
    </source>
</evidence>
<evidence type="ECO:0000313" key="4">
    <source>
        <dbReference type="Proteomes" id="UP000615593"/>
    </source>
</evidence>
<dbReference type="Proteomes" id="UP000615593">
    <property type="component" value="Unassembled WGS sequence"/>
</dbReference>
<evidence type="ECO:0008006" key="5">
    <source>
        <dbReference type="Google" id="ProtNLM"/>
    </source>
</evidence>
<feature type="chain" id="PRO_5045514753" description="Deoxyribose-phosphate aldolase" evidence="2">
    <location>
        <begin position="19"/>
        <end position="273"/>
    </location>
</feature>
<evidence type="ECO:0000313" key="3">
    <source>
        <dbReference type="EMBL" id="GGZ62165.1"/>
    </source>
</evidence>
<dbReference type="Pfam" id="PF20113">
    <property type="entry name" value="DUF6503"/>
    <property type="match status" value="1"/>
</dbReference>
<organism evidence="3 4">
    <name type="scientific">Mesonia mobilis</name>
    <dbReference type="NCBI Taxonomy" id="369791"/>
    <lineage>
        <taxon>Bacteria</taxon>
        <taxon>Pseudomonadati</taxon>
        <taxon>Bacteroidota</taxon>
        <taxon>Flavobacteriia</taxon>
        <taxon>Flavobacteriales</taxon>
        <taxon>Flavobacteriaceae</taxon>
        <taxon>Mesonia</taxon>
    </lineage>
</organism>
<evidence type="ECO:0000256" key="1">
    <source>
        <dbReference type="SAM" id="MobiDB-lite"/>
    </source>
</evidence>
<proteinExistence type="predicted"/>
<dbReference type="InterPro" id="IPR045444">
    <property type="entry name" value="DUF6503"/>
</dbReference>
<sequence length="273" mass="31024">MKKIITLLLLIVTLIACKNDPKPEKVEAQEEKSNKMPPPQDGGKGVEIMNTVIDSAGGNRYETATIEFRFRDAIYKSTRNCGMFELSRKKQDSSGNETLGTVNNIGFTYYKNGEEEILADTTANNYKNSINSVHYFVQLPFGLNDPAVRKELVAEDSIQGKAYYEIQVNFAQEGGGEDFEDTYMYWVNKDSYTVDYLAYSYHVNGGGMRFREAINPRVLEGIRFVDYKNYAPQENASPALQDLDDLFEKNELELFSTIENKDIKVEVLERNCA</sequence>
<keyword evidence="4" id="KW-1185">Reference proteome</keyword>
<dbReference type="EMBL" id="BMWY01000007">
    <property type="protein sequence ID" value="GGZ62165.1"/>
    <property type="molecule type" value="Genomic_DNA"/>
</dbReference>